<organism evidence="1 2">
    <name type="scientific">Mythimna loreyi</name>
    <dbReference type="NCBI Taxonomy" id="667449"/>
    <lineage>
        <taxon>Eukaryota</taxon>
        <taxon>Metazoa</taxon>
        <taxon>Ecdysozoa</taxon>
        <taxon>Arthropoda</taxon>
        <taxon>Hexapoda</taxon>
        <taxon>Insecta</taxon>
        <taxon>Pterygota</taxon>
        <taxon>Neoptera</taxon>
        <taxon>Endopterygota</taxon>
        <taxon>Lepidoptera</taxon>
        <taxon>Glossata</taxon>
        <taxon>Ditrysia</taxon>
        <taxon>Noctuoidea</taxon>
        <taxon>Noctuidae</taxon>
        <taxon>Noctuinae</taxon>
        <taxon>Hadenini</taxon>
        <taxon>Mythimna</taxon>
    </lineage>
</organism>
<dbReference type="Proteomes" id="UP001231649">
    <property type="component" value="Chromosome 32"/>
</dbReference>
<name>A0ACC2Q0G4_9NEOP</name>
<dbReference type="EMBL" id="CM056808">
    <property type="protein sequence ID" value="KAJ8704220.1"/>
    <property type="molecule type" value="Genomic_DNA"/>
</dbReference>
<evidence type="ECO:0000313" key="1">
    <source>
        <dbReference type="EMBL" id="KAJ8704220.1"/>
    </source>
</evidence>
<protein>
    <submittedName>
        <fullName evidence="1">Uncharacterized protein</fullName>
    </submittedName>
</protein>
<keyword evidence="2" id="KW-1185">Reference proteome</keyword>
<comment type="caution">
    <text evidence="1">The sequence shown here is derived from an EMBL/GenBank/DDBJ whole genome shotgun (WGS) entry which is preliminary data.</text>
</comment>
<evidence type="ECO:0000313" key="2">
    <source>
        <dbReference type="Proteomes" id="UP001231649"/>
    </source>
</evidence>
<accession>A0ACC2Q0G4</accession>
<gene>
    <name evidence="1" type="ORF">PYW08_012944</name>
</gene>
<reference evidence="1" key="1">
    <citation type="submission" date="2023-03" db="EMBL/GenBank/DDBJ databases">
        <title>Chromosome-level genomes of two armyworms, Mythimna separata and Mythimna loreyi, provide insights into the biosynthesis and reception of sex pheromones.</title>
        <authorList>
            <person name="Zhao H."/>
        </authorList>
    </citation>
    <scope>NUCLEOTIDE SEQUENCE</scope>
    <source>
        <strain evidence="1">BeijingLab</strain>
    </source>
</reference>
<sequence>MTQTAATVVMEATAMVSVALTVVMEATAMVSMSLTVVMEATAMVSVSLTVAVQQDQMAQMEQTTLGTLTEWTTPAKEEKFFKNIINLLDEVYRDNWRDWVINITTYKDLFGESISSDTECRLRFAIPTVKLAKAYSPEHTLSERRYKKIKRILLTWPLGRALIYAPLAIMAKIHPVHAYNKFSETINKTKVDLVSRQEADLILREGHEPESISVSGSSRASKRSHSPDAPTVDKEPRLSDFMAHQNLILEKLCTLAQTTNDNVRLMLNRENHANSVESSRGPWSQSLH</sequence>
<proteinExistence type="predicted"/>